<evidence type="ECO:0000313" key="7">
    <source>
        <dbReference type="Proteomes" id="UP000295560"/>
    </source>
</evidence>
<dbReference type="InterPro" id="IPR014748">
    <property type="entry name" value="Enoyl-CoA_hydra_C"/>
</dbReference>
<dbReference type="PANTHER" id="PTHR11941">
    <property type="entry name" value="ENOYL-COA HYDRATASE-RELATED"/>
    <property type="match status" value="1"/>
</dbReference>
<reference evidence="6 7" key="1">
    <citation type="submission" date="2019-03" db="EMBL/GenBank/DDBJ databases">
        <title>Sequencing the genomes of 1000 actinobacteria strains.</title>
        <authorList>
            <person name="Klenk H.-P."/>
        </authorList>
    </citation>
    <scope>NUCLEOTIDE SEQUENCE [LARGE SCALE GENOMIC DNA]</scope>
    <source>
        <strain evidence="6 7">DSM 44969</strain>
    </source>
</reference>
<dbReference type="PANTHER" id="PTHR11941:SF54">
    <property type="entry name" value="ENOYL-COA HYDRATASE, MITOCHONDRIAL"/>
    <property type="match status" value="1"/>
</dbReference>
<dbReference type="EMBL" id="SMFZ01000001">
    <property type="protein sequence ID" value="TCK26014.1"/>
    <property type="molecule type" value="Genomic_DNA"/>
</dbReference>
<dbReference type="AlphaFoldDB" id="A0A4R1HTK1"/>
<evidence type="ECO:0000256" key="1">
    <source>
        <dbReference type="ARBA" id="ARBA00005254"/>
    </source>
</evidence>
<gene>
    <name evidence="6" type="ORF">EV378_1841</name>
</gene>
<dbReference type="SUPFAM" id="SSF52096">
    <property type="entry name" value="ClpP/crotonase"/>
    <property type="match status" value="1"/>
</dbReference>
<feature type="region of interest" description="Disordered" evidence="5">
    <location>
        <begin position="240"/>
        <end position="260"/>
    </location>
</feature>
<dbReference type="Pfam" id="PF00378">
    <property type="entry name" value="ECH_1"/>
    <property type="match status" value="1"/>
</dbReference>
<dbReference type="InterPro" id="IPR001753">
    <property type="entry name" value="Enoyl-CoA_hydra/iso"/>
</dbReference>
<comment type="caution">
    <text evidence="6">The sequence shown here is derived from an EMBL/GenBank/DDBJ whole genome shotgun (WGS) entry which is preliminary data.</text>
</comment>
<proteinExistence type="inferred from homology"/>
<dbReference type="CDD" id="cd06558">
    <property type="entry name" value="crotonase-like"/>
    <property type="match status" value="1"/>
</dbReference>
<dbReference type="OrthoDB" id="9775794at2"/>
<sequence>MTSGNTDNPVVTYEVVDRVAWLTIDRPDARNALSTEVRDGLWDGARRFVDDDSAAVLVLTGAGDKAFCAGGDLKEMAETSLEIPPPDFLPQFGRNIDVPKPTIAAVNGVAYAGGFLLAQQCDLVVAAEHARFAVSEVKVGRGSPWAAPLSWLVPPRIAMEILLTGDPLDATRAREVGLVNHVVPAAELRSSTQDLARRIAGNAPLSVAAGKRTAYLSAHCGLTEAYDRAEEIWAPVYRSEDAQEGPAAFRDKRSPVWKGK</sequence>
<name>A0A4R1HTK1_PSEEN</name>
<dbReference type="Proteomes" id="UP000295560">
    <property type="component" value="Unassembled WGS sequence"/>
</dbReference>
<comment type="catalytic activity">
    <reaction evidence="3">
        <text>a (3S)-3-hydroxyacyl-CoA = a (2E)-enoyl-CoA + H2O</text>
        <dbReference type="Rhea" id="RHEA:16105"/>
        <dbReference type="ChEBI" id="CHEBI:15377"/>
        <dbReference type="ChEBI" id="CHEBI:57318"/>
        <dbReference type="ChEBI" id="CHEBI:58856"/>
        <dbReference type="EC" id="4.2.1.17"/>
    </reaction>
</comment>
<protein>
    <submittedName>
        <fullName evidence="6">Enoyl-CoA hydratase/carnithine racemase</fullName>
    </submittedName>
</protein>
<dbReference type="GO" id="GO:0004300">
    <property type="term" value="F:enoyl-CoA hydratase activity"/>
    <property type="evidence" value="ECO:0007669"/>
    <property type="project" value="UniProtKB-EC"/>
</dbReference>
<comment type="catalytic activity">
    <reaction evidence="4">
        <text>a 4-saturated-(3S)-3-hydroxyacyl-CoA = a (3E)-enoyl-CoA + H2O</text>
        <dbReference type="Rhea" id="RHEA:20724"/>
        <dbReference type="ChEBI" id="CHEBI:15377"/>
        <dbReference type="ChEBI" id="CHEBI:58521"/>
        <dbReference type="ChEBI" id="CHEBI:137480"/>
        <dbReference type="EC" id="4.2.1.17"/>
    </reaction>
</comment>
<evidence type="ECO:0000313" key="6">
    <source>
        <dbReference type="EMBL" id="TCK26014.1"/>
    </source>
</evidence>
<accession>A0A4R1HTK1</accession>
<evidence type="ECO:0000256" key="5">
    <source>
        <dbReference type="SAM" id="MobiDB-lite"/>
    </source>
</evidence>
<organism evidence="6 7">
    <name type="scientific">Pseudonocardia endophytica</name>
    <dbReference type="NCBI Taxonomy" id="401976"/>
    <lineage>
        <taxon>Bacteria</taxon>
        <taxon>Bacillati</taxon>
        <taxon>Actinomycetota</taxon>
        <taxon>Actinomycetes</taxon>
        <taxon>Pseudonocardiales</taxon>
        <taxon>Pseudonocardiaceae</taxon>
        <taxon>Pseudonocardia</taxon>
    </lineage>
</organism>
<evidence type="ECO:0000256" key="3">
    <source>
        <dbReference type="ARBA" id="ARBA00023709"/>
    </source>
</evidence>
<evidence type="ECO:0000256" key="2">
    <source>
        <dbReference type="ARBA" id="ARBA00023239"/>
    </source>
</evidence>
<dbReference type="InterPro" id="IPR029045">
    <property type="entry name" value="ClpP/crotonase-like_dom_sf"/>
</dbReference>
<dbReference type="Gene3D" id="3.90.226.10">
    <property type="entry name" value="2-enoyl-CoA Hydratase, Chain A, domain 1"/>
    <property type="match status" value="1"/>
</dbReference>
<dbReference type="GO" id="GO:0006635">
    <property type="term" value="P:fatty acid beta-oxidation"/>
    <property type="evidence" value="ECO:0007669"/>
    <property type="project" value="TreeGrafter"/>
</dbReference>
<dbReference type="Gene3D" id="1.10.12.10">
    <property type="entry name" value="Lyase 2-enoyl-coa Hydratase, Chain A, domain 2"/>
    <property type="match status" value="1"/>
</dbReference>
<keyword evidence="2" id="KW-0456">Lyase</keyword>
<keyword evidence="7" id="KW-1185">Reference proteome</keyword>
<comment type="similarity">
    <text evidence="1">Belongs to the enoyl-CoA hydratase/isomerase family.</text>
</comment>
<evidence type="ECO:0000256" key="4">
    <source>
        <dbReference type="ARBA" id="ARBA00023717"/>
    </source>
</evidence>